<comment type="caution">
    <text evidence="1">The sequence shown here is derived from an EMBL/GenBank/DDBJ whole genome shotgun (WGS) entry which is preliminary data.</text>
</comment>
<name>A0ABQ9V1L9_SAGOE</name>
<dbReference type="InterPro" id="IPR036918">
    <property type="entry name" value="Pyrv_Knase_C_sf"/>
</dbReference>
<keyword evidence="2" id="KW-1185">Reference proteome</keyword>
<proteinExistence type="predicted"/>
<accession>A0ABQ9V1L9</accession>
<evidence type="ECO:0000313" key="1">
    <source>
        <dbReference type="EMBL" id="KAK2103278.1"/>
    </source>
</evidence>
<dbReference type="EMBL" id="JASSZA010000008">
    <property type="protein sequence ID" value="KAK2103278.1"/>
    <property type="molecule type" value="Genomic_DNA"/>
</dbReference>
<organism evidence="1 2">
    <name type="scientific">Saguinus oedipus</name>
    <name type="common">Cotton-top tamarin</name>
    <name type="synonym">Oedipomidas oedipus</name>
    <dbReference type="NCBI Taxonomy" id="9490"/>
    <lineage>
        <taxon>Eukaryota</taxon>
        <taxon>Metazoa</taxon>
        <taxon>Chordata</taxon>
        <taxon>Craniata</taxon>
        <taxon>Vertebrata</taxon>
        <taxon>Euteleostomi</taxon>
        <taxon>Mammalia</taxon>
        <taxon>Eutheria</taxon>
        <taxon>Euarchontoglires</taxon>
        <taxon>Primates</taxon>
        <taxon>Haplorrhini</taxon>
        <taxon>Platyrrhini</taxon>
        <taxon>Cebidae</taxon>
        <taxon>Callitrichinae</taxon>
        <taxon>Saguinus</taxon>
    </lineage>
</organism>
<dbReference type="SUPFAM" id="SSF52935">
    <property type="entry name" value="PK C-terminal domain-like"/>
    <property type="match status" value="1"/>
</dbReference>
<dbReference type="Proteomes" id="UP001266305">
    <property type="component" value="Unassembled WGS sequence"/>
</dbReference>
<dbReference type="Gene3D" id="3.40.1380.20">
    <property type="entry name" value="Pyruvate kinase, C-terminal domain"/>
    <property type="match status" value="2"/>
</dbReference>
<sequence>MFHRKLFEELVRASSHSTDLMEAMGMGSVEASYKCLAAALIIAREAEAAIYHLQLFEELRRLAPITSDPTEATAVGAVEASFKCCSGAIIVLTKSGR</sequence>
<gene>
    <name evidence="1" type="ORF">P7K49_017134</name>
</gene>
<evidence type="ECO:0000313" key="2">
    <source>
        <dbReference type="Proteomes" id="UP001266305"/>
    </source>
</evidence>
<reference evidence="1 2" key="1">
    <citation type="submission" date="2023-05" db="EMBL/GenBank/DDBJ databases">
        <title>B98-5 Cell Line De Novo Hybrid Assembly: An Optical Mapping Approach.</title>
        <authorList>
            <person name="Kananen K."/>
            <person name="Auerbach J.A."/>
            <person name="Kautto E."/>
            <person name="Blachly J.S."/>
        </authorList>
    </citation>
    <scope>NUCLEOTIDE SEQUENCE [LARGE SCALE GENOMIC DNA]</scope>
    <source>
        <strain evidence="1">B95-8</strain>
        <tissue evidence="1">Cell line</tissue>
    </source>
</reference>
<protein>
    <submittedName>
        <fullName evidence="1">Uncharacterized protein</fullName>
    </submittedName>
</protein>